<dbReference type="AlphaFoldDB" id="A0A815K2Z2"/>
<dbReference type="GO" id="GO:0004930">
    <property type="term" value="F:G protein-coupled receptor activity"/>
    <property type="evidence" value="ECO:0007669"/>
    <property type="project" value="UniProtKB-KW"/>
</dbReference>
<comment type="caution">
    <text evidence="11">The sequence shown here is derived from an EMBL/GenBank/DDBJ whole genome shotgun (WGS) entry which is preliminary data.</text>
</comment>
<dbReference type="SUPFAM" id="SSF81321">
    <property type="entry name" value="Family A G protein-coupled receptor-like"/>
    <property type="match status" value="1"/>
</dbReference>
<feature type="transmembrane region" description="Helical" evidence="9">
    <location>
        <begin position="50"/>
        <end position="68"/>
    </location>
</feature>
<keyword evidence="4 9" id="KW-1133">Transmembrane helix</keyword>
<evidence type="ECO:0000256" key="7">
    <source>
        <dbReference type="ARBA" id="ARBA00023170"/>
    </source>
</evidence>
<accession>A0A815K2Z2</accession>
<dbReference type="InterPro" id="IPR017452">
    <property type="entry name" value="GPCR_Rhodpsn_7TM"/>
</dbReference>
<comment type="subcellular location">
    <subcellularLocation>
        <location evidence="1">Cell membrane</location>
        <topology evidence="1">Multi-pass membrane protein</topology>
    </subcellularLocation>
</comment>
<feature type="domain" description="G-protein coupled receptors family 1 profile" evidence="10">
    <location>
        <begin position="29"/>
        <end position="274"/>
    </location>
</feature>
<dbReference type="EMBL" id="CAJNOT010003450">
    <property type="protein sequence ID" value="CAF1384431.1"/>
    <property type="molecule type" value="Genomic_DNA"/>
</dbReference>
<dbReference type="Proteomes" id="UP000663864">
    <property type="component" value="Unassembled WGS sequence"/>
</dbReference>
<evidence type="ECO:0000259" key="10">
    <source>
        <dbReference type="PROSITE" id="PS50262"/>
    </source>
</evidence>
<organism evidence="11 12">
    <name type="scientific">Rotaria sordida</name>
    <dbReference type="NCBI Taxonomy" id="392033"/>
    <lineage>
        <taxon>Eukaryota</taxon>
        <taxon>Metazoa</taxon>
        <taxon>Spiralia</taxon>
        <taxon>Gnathifera</taxon>
        <taxon>Rotifera</taxon>
        <taxon>Eurotatoria</taxon>
        <taxon>Bdelloidea</taxon>
        <taxon>Philodinida</taxon>
        <taxon>Philodinidae</taxon>
        <taxon>Rotaria</taxon>
    </lineage>
</organism>
<feature type="transmembrane region" description="Helical" evidence="9">
    <location>
        <begin position="224"/>
        <end position="248"/>
    </location>
</feature>
<evidence type="ECO:0000256" key="8">
    <source>
        <dbReference type="ARBA" id="ARBA00023224"/>
    </source>
</evidence>
<dbReference type="PANTHER" id="PTHR24228">
    <property type="entry name" value="B2 BRADYKININ RECEPTOR/ANGIOTENSIN II RECEPTOR"/>
    <property type="match status" value="1"/>
</dbReference>
<evidence type="ECO:0000313" key="11">
    <source>
        <dbReference type="EMBL" id="CAF1384431.1"/>
    </source>
</evidence>
<evidence type="ECO:0000313" key="12">
    <source>
        <dbReference type="Proteomes" id="UP000663864"/>
    </source>
</evidence>
<keyword evidence="5" id="KW-0297">G-protein coupled receptor</keyword>
<dbReference type="Pfam" id="PF00001">
    <property type="entry name" value="7tm_1"/>
    <property type="match status" value="1"/>
</dbReference>
<keyword evidence="6 9" id="KW-0472">Membrane</keyword>
<keyword evidence="2" id="KW-1003">Cell membrane</keyword>
<feature type="transmembrane region" description="Helical" evidence="9">
    <location>
        <begin position="254"/>
        <end position="277"/>
    </location>
</feature>
<sequence length="300" mass="34903">MNSSRLNIESWFIPIDILNIVCNSLIIGLSLVFLFVLILDKICHTTSMMLTGNTCLSALMCGCCMLSICLNTLKNDLKQIQFQDSLCIFRAYITYVSGALFMNSLLLQAIHRYFTVIYRTRLYFQSIRCQFLIICLTWIFVSLHPMPVVFIGDIHYDGDNQMCQIYLKFSFSTIYISLCSYGIPTSLIIFIYFKLFRYVHKISTRVIHATALFRAKKELKMVQYIVILVVILIILGFPYVLFILISFFTNLPKYHYRIAYLFIHVSLVFVLIALFQFSKTLKVATMKRIKKRLHIVAVIT</sequence>
<keyword evidence="8" id="KW-0807">Transducer</keyword>
<gene>
    <name evidence="11" type="ORF">ZHD862_LOCUS32291</name>
</gene>
<evidence type="ECO:0000256" key="5">
    <source>
        <dbReference type="ARBA" id="ARBA00023040"/>
    </source>
</evidence>
<evidence type="ECO:0000256" key="1">
    <source>
        <dbReference type="ARBA" id="ARBA00004651"/>
    </source>
</evidence>
<feature type="transmembrane region" description="Helical" evidence="9">
    <location>
        <begin position="88"/>
        <end position="110"/>
    </location>
</feature>
<evidence type="ECO:0000256" key="6">
    <source>
        <dbReference type="ARBA" id="ARBA00023136"/>
    </source>
</evidence>
<dbReference type="PRINTS" id="PR00237">
    <property type="entry name" value="GPCRRHODOPSN"/>
</dbReference>
<evidence type="ECO:0000256" key="3">
    <source>
        <dbReference type="ARBA" id="ARBA00022692"/>
    </source>
</evidence>
<dbReference type="Gene3D" id="1.20.1070.10">
    <property type="entry name" value="Rhodopsin 7-helix transmembrane proteins"/>
    <property type="match status" value="1"/>
</dbReference>
<keyword evidence="3 9" id="KW-0812">Transmembrane</keyword>
<evidence type="ECO:0000256" key="2">
    <source>
        <dbReference type="ARBA" id="ARBA00022475"/>
    </source>
</evidence>
<dbReference type="InterPro" id="IPR000276">
    <property type="entry name" value="GPCR_Rhodpsn"/>
</dbReference>
<evidence type="ECO:0000256" key="9">
    <source>
        <dbReference type="SAM" id="Phobius"/>
    </source>
</evidence>
<reference evidence="11" key="1">
    <citation type="submission" date="2021-02" db="EMBL/GenBank/DDBJ databases">
        <authorList>
            <person name="Nowell W R."/>
        </authorList>
    </citation>
    <scope>NUCLEOTIDE SEQUENCE</scope>
</reference>
<feature type="transmembrane region" description="Helical" evidence="9">
    <location>
        <begin position="131"/>
        <end position="152"/>
    </location>
</feature>
<dbReference type="PROSITE" id="PS50262">
    <property type="entry name" value="G_PROTEIN_RECEP_F1_2"/>
    <property type="match status" value="1"/>
</dbReference>
<dbReference type="GO" id="GO:0005886">
    <property type="term" value="C:plasma membrane"/>
    <property type="evidence" value="ECO:0007669"/>
    <property type="project" value="UniProtKB-SubCell"/>
</dbReference>
<dbReference type="PANTHER" id="PTHR24228:SF59">
    <property type="entry name" value="NEUROPEPTIDE RECEPTOR 15"/>
    <property type="match status" value="1"/>
</dbReference>
<evidence type="ECO:0000256" key="4">
    <source>
        <dbReference type="ARBA" id="ARBA00022989"/>
    </source>
</evidence>
<name>A0A815K2Z2_9BILA</name>
<proteinExistence type="predicted"/>
<protein>
    <recommendedName>
        <fullName evidence="10">G-protein coupled receptors family 1 profile domain-containing protein</fullName>
    </recommendedName>
</protein>
<dbReference type="CDD" id="cd00637">
    <property type="entry name" value="7tm_classA_rhodopsin-like"/>
    <property type="match status" value="1"/>
</dbReference>
<feature type="transmembrane region" description="Helical" evidence="9">
    <location>
        <begin position="12"/>
        <end position="38"/>
    </location>
</feature>
<keyword evidence="7" id="KW-0675">Receptor</keyword>
<feature type="transmembrane region" description="Helical" evidence="9">
    <location>
        <begin position="172"/>
        <end position="193"/>
    </location>
</feature>